<dbReference type="NCBIfam" id="NF041929">
    <property type="entry name" value="Xrt_dep_XDP2"/>
    <property type="match status" value="1"/>
</dbReference>
<organism evidence="1">
    <name type="scientific">Symploca sp. SIO1C4</name>
    <dbReference type="NCBI Taxonomy" id="2607765"/>
    <lineage>
        <taxon>Bacteria</taxon>
        <taxon>Bacillati</taxon>
        <taxon>Cyanobacteriota</taxon>
        <taxon>Cyanophyceae</taxon>
        <taxon>Coleofasciculales</taxon>
        <taxon>Coleofasciculaceae</taxon>
        <taxon>Symploca</taxon>
    </lineage>
</organism>
<gene>
    <name evidence="1" type="ORF">F6J89_04285</name>
</gene>
<reference evidence="1" key="1">
    <citation type="submission" date="2019-11" db="EMBL/GenBank/DDBJ databases">
        <title>Genomic insights into an expanded diversity of filamentous marine cyanobacteria reveals the extraordinary biosynthetic potential of Moorea and Okeania.</title>
        <authorList>
            <person name="Ferreira Leao T."/>
            <person name="Wang M."/>
            <person name="Moss N."/>
            <person name="Da Silva R."/>
            <person name="Sanders J."/>
            <person name="Nurk S."/>
            <person name="Gurevich A."/>
            <person name="Humphrey G."/>
            <person name="Reher R."/>
            <person name="Zhu Q."/>
            <person name="Belda-Ferre P."/>
            <person name="Glukhov E."/>
            <person name="Rex R."/>
            <person name="Dorrestein P.C."/>
            <person name="Knight R."/>
            <person name="Pevzner P."/>
            <person name="Gerwick W.H."/>
            <person name="Gerwick L."/>
        </authorList>
    </citation>
    <scope>NUCLEOTIDE SEQUENCE</scope>
    <source>
        <strain evidence="1">SIO1C4</strain>
    </source>
</reference>
<comment type="caution">
    <text evidence="1">The sequence shown here is derived from an EMBL/GenBank/DDBJ whole genome shotgun (WGS) entry which is preliminary data.</text>
</comment>
<name>A0A6B3N5M5_9CYAN</name>
<sequence length="283" mass="30194">MNNITNNQNLKQLLGSVAATACITSIITQPAQAFSFQTNFDAALTGAQAAKGDILLQSVEFEGRTFDGITIDNFALVNQANIVSNDLWTRGNAGAASADLGDLATVGLKQEDVDNQGVVAALGNMYLSSIIDTEDKGNFAIDLRFEQAVDNLFFWERGMNSKLDVQALDADGNVIGNLLNLDSNNWNYAGYKLNTKEIKRAQKVGSLGVSLNDLGVVDPITGIRVISRGRKYNGPDWKVIGSAASGNQVQPVPEPGTVISLALLGIPLIASRRQRNASDASHI</sequence>
<dbReference type="NCBIfam" id="TIGR02595">
    <property type="entry name" value="PEP_CTERM"/>
    <property type="match status" value="1"/>
</dbReference>
<protein>
    <submittedName>
        <fullName evidence="1">PEP-CTERM sorting domain-containing protein</fullName>
    </submittedName>
</protein>
<dbReference type="EMBL" id="JAAHFQ010000054">
    <property type="protein sequence ID" value="NER26853.1"/>
    <property type="molecule type" value="Genomic_DNA"/>
</dbReference>
<dbReference type="InterPro" id="IPR013424">
    <property type="entry name" value="Ice-binding_C"/>
</dbReference>
<proteinExistence type="predicted"/>
<accession>A0A6B3N5M5</accession>
<evidence type="ECO:0000313" key="1">
    <source>
        <dbReference type="EMBL" id="NER26853.1"/>
    </source>
</evidence>
<dbReference type="AlphaFoldDB" id="A0A6B3N5M5"/>